<sequence length="38" mass="4617">MAYFNALIFGCRQYTQISRSSYQNLEKRSRYTLLYAIF</sequence>
<keyword evidence="2" id="KW-1185">Reference proteome</keyword>
<evidence type="ECO:0000313" key="1">
    <source>
        <dbReference type="EMBL" id="CZT11538.1"/>
    </source>
</evidence>
<comment type="caution">
    <text evidence="1">The sequence shown here is derived from an EMBL/GenBank/DDBJ whole genome shotgun (WGS) entry which is preliminary data.</text>
</comment>
<dbReference type="EMBL" id="FJUW01000062">
    <property type="protein sequence ID" value="CZT11538.1"/>
    <property type="molecule type" value="Genomic_DNA"/>
</dbReference>
<dbReference type="InParanoid" id="A0A1E1LM00"/>
<evidence type="ECO:0000313" key="2">
    <source>
        <dbReference type="Proteomes" id="UP000178129"/>
    </source>
</evidence>
<gene>
    <name evidence="1" type="ORF">RCO7_15142</name>
</gene>
<organism evidence="1 2">
    <name type="scientific">Rhynchosporium graminicola</name>
    <dbReference type="NCBI Taxonomy" id="2792576"/>
    <lineage>
        <taxon>Eukaryota</taxon>
        <taxon>Fungi</taxon>
        <taxon>Dikarya</taxon>
        <taxon>Ascomycota</taxon>
        <taxon>Pezizomycotina</taxon>
        <taxon>Leotiomycetes</taxon>
        <taxon>Helotiales</taxon>
        <taxon>Ploettnerulaceae</taxon>
        <taxon>Rhynchosporium</taxon>
    </lineage>
</organism>
<proteinExistence type="predicted"/>
<protein>
    <submittedName>
        <fullName evidence="1">Uncharacterized protein</fullName>
    </submittedName>
</protein>
<reference evidence="2" key="1">
    <citation type="submission" date="2016-03" db="EMBL/GenBank/DDBJ databases">
        <authorList>
            <person name="Ploux O."/>
        </authorList>
    </citation>
    <scope>NUCLEOTIDE SEQUENCE [LARGE SCALE GENOMIC DNA]</scope>
    <source>
        <strain evidence="2">UK7</strain>
    </source>
</reference>
<name>A0A1E1LM00_9HELO</name>
<dbReference type="AlphaFoldDB" id="A0A1E1LM00"/>
<dbReference type="Proteomes" id="UP000178129">
    <property type="component" value="Unassembled WGS sequence"/>
</dbReference>
<accession>A0A1E1LM00</accession>